<keyword evidence="3" id="KW-1185">Reference proteome</keyword>
<dbReference type="GeneID" id="7332463"/>
<dbReference type="KEGG" id="ccs:CCNA_03466"/>
<dbReference type="SMR" id="A0A0H3CDC7"/>
<dbReference type="AlphaFoldDB" id="A0A0H3CDC7"/>
<dbReference type="HOGENOM" id="CLU_090973_0_0_5"/>
<reference evidence="2 3" key="1">
    <citation type="journal article" date="2010" name="J. Bacteriol.">
        <title>The genetic basis of laboratory adaptation in Caulobacter crescentus.</title>
        <authorList>
            <person name="Marks M.E."/>
            <person name="Castro-Rojas C.M."/>
            <person name="Teiling C."/>
            <person name="Du L."/>
            <person name="Kapatral V."/>
            <person name="Walunas T.L."/>
            <person name="Crosson S."/>
        </authorList>
    </citation>
    <scope>NUCLEOTIDE SEQUENCE [LARGE SCALE GENOMIC DNA]</scope>
    <source>
        <strain evidence="3">NA1000 / CB15N</strain>
    </source>
</reference>
<dbReference type="InterPro" id="IPR018873">
    <property type="entry name" value="KilA-N_DNA-bd_domain"/>
</dbReference>
<accession>A0A0H3CDC7</accession>
<dbReference type="Proteomes" id="UP000001364">
    <property type="component" value="Chromosome"/>
</dbReference>
<name>A0A0H3CDC7_CAUVN</name>
<evidence type="ECO:0000313" key="3">
    <source>
        <dbReference type="Proteomes" id="UP000001364"/>
    </source>
</evidence>
<dbReference type="RefSeq" id="YP_002518839.1">
    <property type="nucleotide sequence ID" value="NC_011916.1"/>
</dbReference>
<dbReference type="RefSeq" id="WP_010921185.1">
    <property type="nucleotide sequence ID" value="NC_011916.1"/>
</dbReference>
<dbReference type="PATRIC" id="fig|565050.3.peg.3380"/>
<gene>
    <name evidence="2" type="ordered locus">CCNA_03466</name>
</gene>
<dbReference type="Pfam" id="PF10543">
    <property type="entry name" value="ORF6N"/>
    <property type="match status" value="1"/>
</dbReference>
<sequence>MTNLIDPIHAPAPPAVFEVRRQWVVLDADLARLFQVETRSLNQQVQRNARKFEGFAFRLSDEERANLTSQNVISSDGHGGRRHLPFAFTEHGVVMAATVVKSEQAITATRFIISVFVEARRKAPDGSNLPGLMDARRLPSLEAQTRLTLSGKLNDALGRVLDAIADPVAQTTVRDEARVLAAEGLASLKEHLRTAGVQNEKTLAEVRKLLAEAEAVEAETALRVTETQHRQLALLAKQLRLVLVAQQALDRGGVEDLLAVLKDLERS</sequence>
<organism evidence="2 3">
    <name type="scientific">Caulobacter vibrioides (strain NA1000 / CB15N)</name>
    <name type="common">Caulobacter crescentus</name>
    <dbReference type="NCBI Taxonomy" id="565050"/>
    <lineage>
        <taxon>Bacteria</taxon>
        <taxon>Pseudomonadati</taxon>
        <taxon>Pseudomonadota</taxon>
        <taxon>Alphaproteobacteria</taxon>
        <taxon>Caulobacterales</taxon>
        <taxon>Caulobacteraceae</taxon>
        <taxon>Caulobacter</taxon>
    </lineage>
</organism>
<protein>
    <submittedName>
        <fullName evidence="2">ORF6N domain protein</fullName>
    </submittedName>
</protein>
<dbReference type="EMBL" id="CP001340">
    <property type="protein sequence ID" value="ACL96931.1"/>
    <property type="molecule type" value="Genomic_DNA"/>
</dbReference>
<dbReference type="OrthoDB" id="9816206at2"/>
<evidence type="ECO:0000313" key="2">
    <source>
        <dbReference type="EMBL" id="ACL96931.1"/>
    </source>
</evidence>
<evidence type="ECO:0000259" key="1">
    <source>
        <dbReference type="Pfam" id="PF10543"/>
    </source>
</evidence>
<feature type="domain" description="KilA-N DNA-binding" evidence="1">
    <location>
        <begin position="16"/>
        <end position="99"/>
    </location>
</feature>
<proteinExistence type="predicted"/>